<name>A0A0X8P510_ALCXX</name>
<proteinExistence type="predicted"/>
<reference evidence="2" key="1">
    <citation type="submission" date="2015-12" db="EMBL/GenBank/DDBJ databases">
        <title>FDA dAtabase for Regulatory Grade micrObial Sequences (FDA-ARGOS): Supporting development and validation of Infectious Disease Dx tests.</title>
        <authorList>
            <person name="Case J."/>
            <person name="Tallon L."/>
            <person name="Sadzewicz L."/>
            <person name="Sengamalay N."/>
            <person name="Ott S."/>
            <person name="Godinez A."/>
            <person name="Nagaraj S."/>
            <person name="Nadendla S."/>
            <person name="Sichtig H."/>
        </authorList>
    </citation>
    <scope>NUCLEOTIDE SEQUENCE [LARGE SCALE GENOMIC DNA]</scope>
    <source>
        <strain evidence="2">FDAARGOS_147</strain>
    </source>
</reference>
<evidence type="ECO:0000313" key="2">
    <source>
        <dbReference type="Proteomes" id="UP000060602"/>
    </source>
</evidence>
<dbReference type="EMBL" id="CP014060">
    <property type="protein sequence ID" value="AMG39973.2"/>
    <property type="molecule type" value="Genomic_DNA"/>
</dbReference>
<sequence>MTREESEQIEALVMVWYRWTRAYRPNLGVGSVSVYARGVSEPVTTVDADEVDEVLDTRRAEQVEVCIDALRWQLRAAIGLHAGNKAAGAQVFSNPRLTAEQQHAAYQEAKAELVPALRKRGLIRAERSVAQRSCGIAPPAL</sequence>
<accession>A0A0X8P510</accession>
<gene>
    <name evidence="1" type="ORF">AL504_30665</name>
</gene>
<evidence type="ECO:0000313" key="1">
    <source>
        <dbReference type="EMBL" id="AMG39973.2"/>
    </source>
</evidence>
<dbReference type="AlphaFoldDB" id="A0A0X8P510"/>
<dbReference type="Proteomes" id="UP000060602">
    <property type="component" value="Chromosome"/>
</dbReference>
<dbReference type="RefSeq" id="WP_081105283.1">
    <property type="nucleotide sequence ID" value="NZ_CP014060.2"/>
</dbReference>
<organism evidence="1 2">
    <name type="scientific">Alcaligenes xylosoxydans xylosoxydans</name>
    <name type="common">Achromobacter xylosoxidans</name>
    <dbReference type="NCBI Taxonomy" id="85698"/>
    <lineage>
        <taxon>Bacteria</taxon>
        <taxon>Pseudomonadati</taxon>
        <taxon>Pseudomonadota</taxon>
        <taxon>Betaproteobacteria</taxon>
        <taxon>Burkholderiales</taxon>
        <taxon>Alcaligenaceae</taxon>
        <taxon>Achromobacter</taxon>
    </lineage>
</organism>
<protein>
    <submittedName>
        <fullName evidence="1">Uncharacterized protein</fullName>
    </submittedName>
</protein>